<gene>
    <name evidence="10" type="ORF">KASA_0K02420G</name>
</gene>
<keyword evidence="5" id="KW-0678">Repressor</keyword>
<keyword evidence="7" id="KW-0804">Transcription</keyword>
<dbReference type="STRING" id="1789683.A0A1X7R7Y6"/>
<keyword evidence="6" id="KW-0805">Transcription regulation</keyword>
<evidence type="ECO:0000256" key="8">
    <source>
        <dbReference type="ARBA" id="ARBA00023242"/>
    </source>
</evidence>
<evidence type="ECO:0000313" key="10">
    <source>
        <dbReference type="EMBL" id="SMN21569.1"/>
    </source>
</evidence>
<proteinExistence type="inferred from homology"/>
<accession>A0A1X7R7Y6</accession>
<keyword evidence="11" id="KW-1185">Reference proteome</keyword>
<organism evidence="10 11">
    <name type="scientific">Maudiozyma saulgeensis</name>
    <dbReference type="NCBI Taxonomy" id="1789683"/>
    <lineage>
        <taxon>Eukaryota</taxon>
        <taxon>Fungi</taxon>
        <taxon>Dikarya</taxon>
        <taxon>Ascomycota</taxon>
        <taxon>Saccharomycotina</taxon>
        <taxon>Saccharomycetes</taxon>
        <taxon>Saccharomycetales</taxon>
        <taxon>Saccharomycetaceae</taxon>
        <taxon>Maudiozyma</taxon>
    </lineage>
</organism>
<protein>
    <submittedName>
        <fullName evidence="10">Similar to Saccharomyces cerevisiae YNR009W NRM1 Transcriptional co-repressor of MBF (MCB binding factor)-regulated gene expression</fullName>
    </submittedName>
</protein>
<evidence type="ECO:0000256" key="5">
    <source>
        <dbReference type="ARBA" id="ARBA00022491"/>
    </source>
</evidence>
<comment type="subcellular location">
    <subcellularLocation>
        <location evidence="2">Cytoplasm</location>
    </subcellularLocation>
    <subcellularLocation>
        <location evidence="1">Nucleus</location>
    </subcellularLocation>
</comment>
<feature type="compositionally biased region" description="Basic residues" evidence="9">
    <location>
        <begin position="140"/>
        <end position="151"/>
    </location>
</feature>
<keyword evidence="4" id="KW-0963">Cytoplasm</keyword>
<feature type="region of interest" description="Disordered" evidence="9">
    <location>
        <begin position="133"/>
        <end position="167"/>
    </location>
</feature>
<evidence type="ECO:0000256" key="6">
    <source>
        <dbReference type="ARBA" id="ARBA00023015"/>
    </source>
</evidence>
<evidence type="ECO:0000256" key="4">
    <source>
        <dbReference type="ARBA" id="ARBA00022490"/>
    </source>
</evidence>
<dbReference type="OrthoDB" id="4061338at2759"/>
<evidence type="ECO:0000256" key="2">
    <source>
        <dbReference type="ARBA" id="ARBA00004496"/>
    </source>
</evidence>
<dbReference type="EMBL" id="FXLY01000008">
    <property type="protein sequence ID" value="SMN21569.1"/>
    <property type="molecule type" value="Genomic_DNA"/>
</dbReference>
<name>A0A1X7R7Y6_9SACH</name>
<dbReference type="GO" id="GO:0005634">
    <property type="term" value="C:nucleus"/>
    <property type="evidence" value="ECO:0007669"/>
    <property type="project" value="UniProtKB-SubCell"/>
</dbReference>
<dbReference type="GO" id="GO:0005737">
    <property type="term" value="C:cytoplasm"/>
    <property type="evidence" value="ECO:0007669"/>
    <property type="project" value="UniProtKB-SubCell"/>
</dbReference>
<sequence length="270" mass="30699">MSLQNYRFPLSDYSNARMNRLELFGGSRLAGATKTTSMTTLPSIKSLINHTSVDDNQMNLTPRYHHHQLHTLPSVMTEPLLVRSHSLPIPPLRNYGEISKKLKVRLQFAYYKYKTKQSDLNFADLKRQHILQKSNNVNKRTSRKGPKRRKLVVSQGNYRTPSKKHTTQPLLCSTATAAADETFSRSYNTCVDSSVSTTTIHNNNKINNINNSGKINLTTMKNHNDTTVVNTMTTPIRDQQKLSFLNKQETPMSVKAAKSLMHLFTSSNQF</sequence>
<evidence type="ECO:0000256" key="9">
    <source>
        <dbReference type="SAM" id="MobiDB-lite"/>
    </source>
</evidence>
<evidence type="ECO:0000256" key="3">
    <source>
        <dbReference type="ARBA" id="ARBA00006922"/>
    </source>
</evidence>
<comment type="similarity">
    <text evidence="3">Belongs to the WHI5/NRM1 family.</text>
</comment>
<evidence type="ECO:0000256" key="1">
    <source>
        <dbReference type="ARBA" id="ARBA00004123"/>
    </source>
</evidence>
<keyword evidence="8" id="KW-0539">Nucleus</keyword>
<dbReference type="AlphaFoldDB" id="A0A1X7R7Y6"/>
<evidence type="ECO:0000313" key="11">
    <source>
        <dbReference type="Proteomes" id="UP000196158"/>
    </source>
</evidence>
<dbReference type="InterPro" id="IPR013734">
    <property type="entry name" value="TF_Nrm1/Whi5"/>
</dbReference>
<dbReference type="Pfam" id="PF08528">
    <property type="entry name" value="Whi5"/>
    <property type="match status" value="1"/>
</dbReference>
<evidence type="ECO:0000256" key="7">
    <source>
        <dbReference type="ARBA" id="ARBA00023163"/>
    </source>
</evidence>
<reference evidence="10 11" key="1">
    <citation type="submission" date="2017-04" db="EMBL/GenBank/DDBJ databases">
        <authorList>
            <person name="Afonso C.L."/>
            <person name="Miller P.J."/>
            <person name="Scott M.A."/>
            <person name="Spackman E."/>
            <person name="Goraichik I."/>
            <person name="Dimitrov K.M."/>
            <person name="Suarez D.L."/>
            <person name="Swayne D.E."/>
        </authorList>
    </citation>
    <scope>NUCLEOTIDE SEQUENCE [LARGE SCALE GENOMIC DNA]</scope>
</reference>
<dbReference type="Proteomes" id="UP000196158">
    <property type="component" value="Unassembled WGS sequence"/>
</dbReference>